<dbReference type="AlphaFoldDB" id="F6TUJ2"/>
<organism evidence="2 3">
    <name type="scientific">Ciona intestinalis</name>
    <name type="common">Transparent sea squirt</name>
    <name type="synonym">Ascidia intestinalis</name>
    <dbReference type="NCBI Taxonomy" id="7719"/>
    <lineage>
        <taxon>Eukaryota</taxon>
        <taxon>Metazoa</taxon>
        <taxon>Chordata</taxon>
        <taxon>Tunicata</taxon>
        <taxon>Ascidiacea</taxon>
        <taxon>Phlebobranchia</taxon>
        <taxon>Cionidae</taxon>
        <taxon>Ciona</taxon>
    </lineage>
</organism>
<reference evidence="2" key="3">
    <citation type="submission" date="2025-08" db="UniProtKB">
        <authorList>
            <consortium name="Ensembl"/>
        </authorList>
    </citation>
    <scope>IDENTIFICATION</scope>
</reference>
<protein>
    <submittedName>
        <fullName evidence="2">Uncharacterized protein</fullName>
    </submittedName>
</protein>
<dbReference type="EMBL" id="EAAA01002180">
    <property type="status" value="NOT_ANNOTATED_CDS"/>
    <property type="molecule type" value="Genomic_DNA"/>
</dbReference>
<dbReference type="HOGENOM" id="CLU_958225_0_0_1"/>
<keyword evidence="3" id="KW-1185">Reference proteome</keyword>
<accession>F6TUJ2</accession>
<reference evidence="3" key="1">
    <citation type="journal article" date="2002" name="Science">
        <title>The draft genome of Ciona intestinalis: insights into chordate and vertebrate origins.</title>
        <authorList>
            <person name="Dehal P."/>
            <person name="Satou Y."/>
            <person name="Campbell R.K."/>
            <person name="Chapman J."/>
            <person name="Degnan B."/>
            <person name="De Tomaso A."/>
            <person name="Davidson B."/>
            <person name="Di Gregorio A."/>
            <person name="Gelpke M."/>
            <person name="Goodstein D.M."/>
            <person name="Harafuji N."/>
            <person name="Hastings K.E."/>
            <person name="Ho I."/>
            <person name="Hotta K."/>
            <person name="Huang W."/>
            <person name="Kawashima T."/>
            <person name="Lemaire P."/>
            <person name="Martinez D."/>
            <person name="Meinertzhagen I.A."/>
            <person name="Necula S."/>
            <person name="Nonaka M."/>
            <person name="Putnam N."/>
            <person name="Rash S."/>
            <person name="Saiga H."/>
            <person name="Satake M."/>
            <person name="Terry A."/>
            <person name="Yamada L."/>
            <person name="Wang H.G."/>
            <person name="Awazu S."/>
            <person name="Azumi K."/>
            <person name="Boore J."/>
            <person name="Branno M."/>
            <person name="Chin-Bow S."/>
            <person name="DeSantis R."/>
            <person name="Doyle S."/>
            <person name="Francino P."/>
            <person name="Keys D.N."/>
            <person name="Haga S."/>
            <person name="Hayashi H."/>
            <person name="Hino K."/>
            <person name="Imai K.S."/>
            <person name="Inaba K."/>
            <person name="Kano S."/>
            <person name="Kobayashi K."/>
            <person name="Kobayashi M."/>
            <person name="Lee B.I."/>
            <person name="Makabe K.W."/>
            <person name="Manohar C."/>
            <person name="Matassi G."/>
            <person name="Medina M."/>
            <person name="Mochizuki Y."/>
            <person name="Mount S."/>
            <person name="Morishita T."/>
            <person name="Miura S."/>
            <person name="Nakayama A."/>
            <person name="Nishizaka S."/>
            <person name="Nomoto H."/>
            <person name="Ohta F."/>
            <person name="Oishi K."/>
            <person name="Rigoutsos I."/>
            <person name="Sano M."/>
            <person name="Sasaki A."/>
            <person name="Sasakura Y."/>
            <person name="Shoguchi E."/>
            <person name="Shin-i T."/>
            <person name="Spagnuolo A."/>
            <person name="Stainier D."/>
            <person name="Suzuki M.M."/>
            <person name="Tassy O."/>
            <person name="Takatori N."/>
            <person name="Tokuoka M."/>
            <person name="Yagi K."/>
            <person name="Yoshizaki F."/>
            <person name="Wada S."/>
            <person name="Zhang C."/>
            <person name="Hyatt P.D."/>
            <person name="Larimer F."/>
            <person name="Detter C."/>
            <person name="Doggett N."/>
            <person name="Glavina T."/>
            <person name="Hawkins T."/>
            <person name="Richardson P."/>
            <person name="Lucas S."/>
            <person name="Kohara Y."/>
            <person name="Levine M."/>
            <person name="Satoh N."/>
            <person name="Rokhsar D.S."/>
        </authorList>
    </citation>
    <scope>NUCLEOTIDE SEQUENCE [LARGE SCALE GENOMIC DNA]</scope>
</reference>
<proteinExistence type="predicted"/>
<feature type="region of interest" description="Disordered" evidence="1">
    <location>
        <begin position="115"/>
        <end position="161"/>
    </location>
</feature>
<dbReference type="Ensembl" id="ENSCINT00000023122.2">
    <property type="protein sequence ID" value="ENSCINP00000022876.2"/>
    <property type="gene ID" value="ENSCING00000012182.2"/>
</dbReference>
<dbReference type="Proteomes" id="UP000008144">
    <property type="component" value="Chromosome 5"/>
</dbReference>
<evidence type="ECO:0000313" key="3">
    <source>
        <dbReference type="Proteomes" id="UP000008144"/>
    </source>
</evidence>
<dbReference type="InParanoid" id="F6TUJ2"/>
<sequence>MNKTETILLDSRQISSDTIPKLPLDVKMVSSSSDPDNSETIPKSVLVAEEENETLPKSLLAVSESNIEETTPKLPRCELEETVPKIPVSAPDLEKEETQPKLLLKVSGLPSNETIPKLPESHTIKSPPEQRVSLSEFENEETTPKSPFSMQSNEEPTCGHSKVKCQSSDMIGQVYGDVHMTLLNPNLHPAAVSTDPEELGLTLQKNLEVNAKVIVGESSLPIEINHAGKTVRLEIAEVRQRSDDDWKQYMDRRHLNEMYMPHSSIQLNQIFDKAKEVAKKKADKFCNNDEA</sequence>
<evidence type="ECO:0000313" key="2">
    <source>
        <dbReference type="Ensembl" id="ENSCINP00000022876.2"/>
    </source>
</evidence>
<feature type="compositionally biased region" description="Polar residues" evidence="1">
    <location>
        <begin position="144"/>
        <end position="155"/>
    </location>
</feature>
<reference evidence="2" key="4">
    <citation type="submission" date="2025-09" db="UniProtKB">
        <authorList>
            <consortium name="Ensembl"/>
        </authorList>
    </citation>
    <scope>IDENTIFICATION</scope>
</reference>
<evidence type="ECO:0000256" key="1">
    <source>
        <dbReference type="SAM" id="MobiDB-lite"/>
    </source>
</evidence>
<name>F6TUJ2_CIOIN</name>
<reference evidence="2" key="2">
    <citation type="journal article" date="2008" name="Genome Biol.">
        <title>Improved genome assembly and evidence-based global gene model set for the chordate Ciona intestinalis: new insight into intron and operon populations.</title>
        <authorList>
            <person name="Satou Y."/>
            <person name="Mineta K."/>
            <person name="Ogasawara M."/>
            <person name="Sasakura Y."/>
            <person name="Shoguchi E."/>
            <person name="Ueno K."/>
            <person name="Yamada L."/>
            <person name="Matsumoto J."/>
            <person name="Wasserscheid J."/>
            <person name="Dewar K."/>
            <person name="Wiley G.B."/>
            <person name="Macmil S.L."/>
            <person name="Roe B.A."/>
            <person name="Zeller R.W."/>
            <person name="Hastings K.E."/>
            <person name="Lemaire P."/>
            <person name="Lindquist E."/>
            <person name="Endo T."/>
            <person name="Hotta K."/>
            <person name="Inaba K."/>
        </authorList>
    </citation>
    <scope>NUCLEOTIDE SEQUENCE [LARGE SCALE GENOMIC DNA]</scope>
    <source>
        <strain evidence="2">wild type</strain>
    </source>
</reference>